<keyword evidence="3" id="KW-1185">Reference proteome</keyword>
<evidence type="ECO:0000313" key="3">
    <source>
        <dbReference type="Proteomes" id="UP001249851"/>
    </source>
</evidence>
<evidence type="ECO:0000313" key="2">
    <source>
        <dbReference type="EMBL" id="KAK2548909.1"/>
    </source>
</evidence>
<dbReference type="InterPro" id="IPR022127">
    <property type="entry name" value="STIMATE/YPL162C"/>
</dbReference>
<dbReference type="Proteomes" id="UP001249851">
    <property type="component" value="Unassembled WGS sequence"/>
</dbReference>
<reference evidence="2" key="2">
    <citation type="journal article" date="2023" name="Science">
        <title>Genomic signatures of disease resistance in endangered staghorn corals.</title>
        <authorList>
            <person name="Vollmer S.V."/>
            <person name="Selwyn J.D."/>
            <person name="Despard B.A."/>
            <person name="Roesel C.L."/>
        </authorList>
    </citation>
    <scope>NUCLEOTIDE SEQUENCE</scope>
    <source>
        <strain evidence="2">K2</strain>
    </source>
</reference>
<dbReference type="AlphaFoldDB" id="A0AAD9PTN3"/>
<keyword evidence="1" id="KW-1133">Transmembrane helix</keyword>
<keyword evidence="1" id="KW-0472">Membrane</keyword>
<keyword evidence="1" id="KW-0812">Transmembrane</keyword>
<gene>
    <name evidence="2" type="ORF">P5673_030727</name>
</gene>
<organism evidence="2 3">
    <name type="scientific">Acropora cervicornis</name>
    <name type="common">Staghorn coral</name>
    <dbReference type="NCBI Taxonomy" id="6130"/>
    <lineage>
        <taxon>Eukaryota</taxon>
        <taxon>Metazoa</taxon>
        <taxon>Cnidaria</taxon>
        <taxon>Anthozoa</taxon>
        <taxon>Hexacorallia</taxon>
        <taxon>Scleractinia</taxon>
        <taxon>Astrocoeniina</taxon>
        <taxon>Acroporidae</taxon>
        <taxon>Acropora</taxon>
    </lineage>
</organism>
<feature type="transmembrane region" description="Helical" evidence="1">
    <location>
        <begin position="91"/>
        <end position="112"/>
    </location>
</feature>
<comment type="caution">
    <text evidence="2">The sequence shown here is derived from an EMBL/GenBank/DDBJ whole genome shotgun (WGS) entry which is preliminary data.</text>
</comment>
<proteinExistence type="predicted"/>
<evidence type="ECO:0000256" key="1">
    <source>
        <dbReference type="SAM" id="Phobius"/>
    </source>
</evidence>
<dbReference type="PANTHER" id="PTHR31735:SF1">
    <property type="entry name" value="VACUOLAR MEMBRANE PROTEIN YPL162C"/>
    <property type="match status" value="1"/>
</dbReference>
<dbReference type="PANTHER" id="PTHR31735">
    <property type="entry name" value="VACUOLAR MEMBRANE PROTEIN YPL162C"/>
    <property type="match status" value="1"/>
</dbReference>
<reference evidence="2" key="1">
    <citation type="journal article" date="2023" name="G3 (Bethesda)">
        <title>Whole genome assembly and annotation of the endangered Caribbean coral Acropora cervicornis.</title>
        <authorList>
            <person name="Selwyn J.D."/>
            <person name="Vollmer S.V."/>
        </authorList>
    </citation>
    <scope>NUCLEOTIDE SEQUENCE</scope>
    <source>
        <strain evidence="2">K2</strain>
    </source>
</reference>
<dbReference type="GO" id="GO:0016020">
    <property type="term" value="C:membrane"/>
    <property type="evidence" value="ECO:0007669"/>
    <property type="project" value="TreeGrafter"/>
</dbReference>
<feature type="transmembrane region" description="Helical" evidence="1">
    <location>
        <begin position="51"/>
        <end position="71"/>
    </location>
</feature>
<protein>
    <submittedName>
        <fullName evidence="2">Store-operated calcium entry regulator STIMATE</fullName>
    </submittedName>
</protein>
<accession>A0AAD9PTN3</accession>
<dbReference type="Pfam" id="PF12400">
    <property type="entry name" value="STIMATE"/>
    <property type="match status" value="1"/>
</dbReference>
<sequence>MAATRLNARKAHWLRGTFNVEDEYFIERDDLNYAKHVACNPPQCKAWAGQCLLYLCAVIVEKATITLLVQLDFWVEVRKFILLPVKNHPKVELFIVMLVIPFVFNAIMFWVVDNFLMRKKNKLFQKDDTRNKVSKVKYEKRSVMNGSDEEAILLDDIVEGESSAVAEESIYHRDAVRR</sequence>
<name>A0AAD9PTN3_ACRCE</name>
<dbReference type="EMBL" id="JARQWQ010000135">
    <property type="protein sequence ID" value="KAK2548909.1"/>
    <property type="molecule type" value="Genomic_DNA"/>
</dbReference>